<sequence length="208" mass="22892">MTKETLTNDKLEKLTQLSHQKDYKAFLYDCDGTLADNMHAHKAAYGTAATGYGIKLDTSIIDELAGWPTVLIAEEINRRYQTDIPPHEFAAAKSAIFLDRYVSETQPIDFVVQHLRNHLGRVFIGVVSGGSRRTVMRTLTVIGLIDDIEVLVCAGDTERGKPYPDPFLSAAQQLGVAPQDCLVFEDGNPGVQAAIAAGMDWVRIDQID</sequence>
<dbReference type="InterPro" id="IPR051806">
    <property type="entry name" value="HAD-like_SPP"/>
</dbReference>
<dbReference type="Proteomes" id="UP001595526">
    <property type="component" value="Unassembled WGS sequence"/>
</dbReference>
<reference evidence="2" key="1">
    <citation type="journal article" date="2019" name="Int. J. Syst. Evol. Microbiol.">
        <title>The Global Catalogue of Microorganisms (GCM) 10K type strain sequencing project: providing services to taxonomists for standard genome sequencing and annotation.</title>
        <authorList>
            <consortium name="The Broad Institute Genomics Platform"/>
            <consortium name="The Broad Institute Genome Sequencing Center for Infectious Disease"/>
            <person name="Wu L."/>
            <person name="Ma J."/>
        </authorList>
    </citation>
    <scope>NUCLEOTIDE SEQUENCE [LARGE SCALE GENOMIC DNA]</scope>
    <source>
        <strain evidence="2">KCTC 52416</strain>
    </source>
</reference>
<dbReference type="PANTHER" id="PTHR43481:SF4">
    <property type="entry name" value="GLYCEROL-1-PHOSPHATE PHOSPHOHYDROLASE 1-RELATED"/>
    <property type="match status" value="1"/>
</dbReference>
<dbReference type="EMBL" id="JBHRTA010000060">
    <property type="protein sequence ID" value="MFC3199727.1"/>
    <property type="molecule type" value="Genomic_DNA"/>
</dbReference>
<dbReference type="Pfam" id="PF13419">
    <property type="entry name" value="HAD_2"/>
    <property type="match status" value="1"/>
</dbReference>
<dbReference type="CDD" id="cd07505">
    <property type="entry name" value="HAD_BPGM-like"/>
    <property type="match status" value="1"/>
</dbReference>
<organism evidence="1 2">
    <name type="scientific">Parapedobacter deserti</name>
    <dbReference type="NCBI Taxonomy" id="1912957"/>
    <lineage>
        <taxon>Bacteria</taxon>
        <taxon>Pseudomonadati</taxon>
        <taxon>Bacteroidota</taxon>
        <taxon>Sphingobacteriia</taxon>
        <taxon>Sphingobacteriales</taxon>
        <taxon>Sphingobacteriaceae</taxon>
        <taxon>Parapedobacter</taxon>
    </lineage>
</organism>
<gene>
    <name evidence="1" type="ORF">ACFOET_19065</name>
</gene>
<proteinExistence type="predicted"/>
<dbReference type="InterPro" id="IPR023198">
    <property type="entry name" value="PGP-like_dom2"/>
</dbReference>
<dbReference type="NCBIfam" id="TIGR01509">
    <property type="entry name" value="HAD-SF-IA-v3"/>
    <property type="match status" value="1"/>
</dbReference>
<dbReference type="GO" id="GO:0016787">
    <property type="term" value="F:hydrolase activity"/>
    <property type="evidence" value="ECO:0007669"/>
    <property type="project" value="UniProtKB-KW"/>
</dbReference>
<dbReference type="RefSeq" id="WP_379025629.1">
    <property type="nucleotide sequence ID" value="NZ_JBHRTA010000060.1"/>
</dbReference>
<dbReference type="InterPro" id="IPR006439">
    <property type="entry name" value="HAD-SF_hydro_IA"/>
</dbReference>
<dbReference type="InterPro" id="IPR023214">
    <property type="entry name" value="HAD_sf"/>
</dbReference>
<dbReference type="Gene3D" id="3.40.50.1000">
    <property type="entry name" value="HAD superfamily/HAD-like"/>
    <property type="match status" value="1"/>
</dbReference>
<dbReference type="PANTHER" id="PTHR43481">
    <property type="entry name" value="FRUCTOSE-1-PHOSPHATE PHOSPHATASE"/>
    <property type="match status" value="1"/>
</dbReference>
<dbReference type="Gene3D" id="1.10.150.240">
    <property type="entry name" value="Putative phosphatase, domain 2"/>
    <property type="match status" value="1"/>
</dbReference>
<dbReference type="SUPFAM" id="SSF56784">
    <property type="entry name" value="HAD-like"/>
    <property type="match status" value="1"/>
</dbReference>
<evidence type="ECO:0000313" key="1">
    <source>
        <dbReference type="EMBL" id="MFC3199727.1"/>
    </source>
</evidence>
<name>A0ABV7JRB6_9SPHI</name>
<dbReference type="InterPro" id="IPR041492">
    <property type="entry name" value="HAD_2"/>
</dbReference>
<dbReference type="SFLD" id="SFLDG01129">
    <property type="entry name" value="C1.5:_HAD__Beta-PGM__Phosphata"/>
    <property type="match status" value="1"/>
</dbReference>
<accession>A0ABV7JRB6</accession>
<protein>
    <submittedName>
        <fullName evidence="1">HAD family hydrolase</fullName>
    </submittedName>
</protein>
<evidence type="ECO:0000313" key="2">
    <source>
        <dbReference type="Proteomes" id="UP001595526"/>
    </source>
</evidence>
<keyword evidence="2" id="KW-1185">Reference proteome</keyword>
<dbReference type="SFLD" id="SFLDS00003">
    <property type="entry name" value="Haloacid_Dehalogenase"/>
    <property type="match status" value="1"/>
</dbReference>
<dbReference type="InterPro" id="IPR036412">
    <property type="entry name" value="HAD-like_sf"/>
</dbReference>
<comment type="caution">
    <text evidence="1">The sequence shown here is derived from an EMBL/GenBank/DDBJ whole genome shotgun (WGS) entry which is preliminary data.</text>
</comment>
<keyword evidence="1" id="KW-0378">Hydrolase</keyword>